<gene>
    <name evidence="7" type="ORF">GPA24_15440</name>
</gene>
<evidence type="ECO:0000259" key="6">
    <source>
        <dbReference type="PROSITE" id="PS50893"/>
    </source>
</evidence>
<protein>
    <submittedName>
        <fullName evidence="7">ATP-binding cassette domain-containing protein</fullName>
    </submittedName>
</protein>
<dbReference type="SUPFAM" id="SSF52540">
    <property type="entry name" value="P-loop containing nucleoside triphosphate hydrolases"/>
    <property type="match status" value="1"/>
</dbReference>
<evidence type="ECO:0000313" key="8">
    <source>
        <dbReference type="Proteomes" id="UP000633943"/>
    </source>
</evidence>
<evidence type="ECO:0000256" key="5">
    <source>
        <dbReference type="ARBA" id="ARBA00022840"/>
    </source>
</evidence>
<evidence type="ECO:0000256" key="4">
    <source>
        <dbReference type="ARBA" id="ARBA00022741"/>
    </source>
</evidence>
<feature type="domain" description="ABC transporter" evidence="6">
    <location>
        <begin position="3"/>
        <end position="237"/>
    </location>
</feature>
<keyword evidence="3" id="KW-0472">Membrane</keyword>
<dbReference type="SMART" id="SM00382">
    <property type="entry name" value="AAA"/>
    <property type="match status" value="1"/>
</dbReference>
<name>A0ABX1NXY4_9RHOO</name>
<evidence type="ECO:0000256" key="3">
    <source>
        <dbReference type="ARBA" id="ARBA00022475"/>
    </source>
</evidence>
<dbReference type="RefSeq" id="WP_169203458.1">
    <property type="nucleotide sequence ID" value="NZ_CP059467.1"/>
</dbReference>
<organism evidence="7 8">
    <name type="scientific">Aromatoleum bremense</name>
    <dbReference type="NCBI Taxonomy" id="76115"/>
    <lineage>
        <taxon>Bacteria</taxon>
        <taxon>Pseudomonadati</taxon>
        <taxon>Pseudomonadota</taxon>
        <taxon>Betaproteobacteria</taxon>
        <taxon>Rhodocyclales</taxon>
        <taxon>Rhodocyclaceae</taxon>
        <taxon>Aromatoleum</taxon>
    </lineage>
</organism>
<keyword evidence="5 7" id="KW-0067">ATP-binding</keyword>
<keyword evidence="8" id="KW-1185">Reference proteome</keyword>
<keyword evidence="3" id="KW-1003">Cell membrane</keyword>
<evidence type="ECO:0000256" key="2">
    <source>
        <dbReference type="ARBA" id="ARBA00022448"/>
    </source>
</evidence>
<dbReference type="InterPro" id="IPR050153">
    <property type="entry name" value="Metal_Ion_Import_ABC"/>
</dbReference>
<dbReference type="Proteomes" id="UP000633943">
    <property type="component" value="Unassembled WGS sequence"/>
</dbReference>
<dbReference type="Pfam" id="PF00005">
    <property type="entry name" value="ABC_tran"/>
    <property type="match status" value="1"/>
</dbReference>
<dbReference type="Gene3D" id="3.40.50.300">
    <property type="entry name" value="P-loop containing nucleotide triphosphate hydrolases"/>
    <property type="match status" value="1"/>
</dbReference>
<keyword evidence="4" id="KW-0547">Nucleotide-binding</keyword>
<dbReference type="PANTHER" id="PTHR42734:SF6">
    <property type="entry name" value="MOLYBDATE IMPORT ATP-BINDING PROTEIN MOLC"/>
    <property type="match status" value="1"/>
</dbReference>
<comment type="similarity">
    <text evidence="1">Belongs to the ABC transporter superfamily.</text>
</comment>
<dbReference type="GO" id="GO:0005524">
    <property type="term" value="F:ATP binding"/>
    <property type="evidence" value="ECO:0007669"/>
    <property type="project" value="UniProtKB-KW"/>
</dbReference>
<reference evidence="7 8" key="1">
    <citation type="submission" date="2019-12" db="EMBL/GenBank/DDBJ databases">
        <title>Comparative genomics gives insights into the taxonomy of the Azoarcus-Aromatoleum group and reveals separate origins of nif in the plant-associated Azoarcus and non-plant-associated Aromatoleum sub-groups.</title>
        <authorList>
            <person name="Lafos M."/>
            <person name="Maluk M."/>
            <person name="Batista M."/>
            <person name="Junghare M."/>
            <person name="Carmona M."/>
            <person name="Faoro H."/>
            <person name="Cruz L.M."/>
            <person name="Battistoni F."/>
            <person name="De Souza E."/>
            <person name="Pedrosa F."/>
            <person name="Chen W.-M."/>
            <person name="Poole P.S."/>
            <person name="Dixon R.A."/>
            <person name="James E.K."/>
        </authorList>
    </citation>
    <scope>NUCLEOTIDE SEQUENCE [LARGE SCALE GENOMIC DNA]</scope>
    <source>
        <strain evidence="7 8">PbN1</strain>
    </source>
</reference>
<dbReference type="InterPro" id="IPR027417">
    <property type="entry name" value="P-loop_NTPase"/>
</dbReference>
<comment type="caution">
    <text evidence="7">The sequence shown here is derived from an EMBL/GenBank/DDBJ whole genome shotgun (WGS) entry which is preliminary data.</text>
</comment>
<dbReference type="PROSITE" id="PS50893">
    <property type="entry name" value="ABC_TRANSPORTER_2"/>
    <property type="match status" value="1"/>
</dbReference>
<evidence type="ECO:0000313" key="7">
    <source>
        <dbReference type="EMBL" id="NMG16903.1"/>
    </source>
</evidence>
<dbReference type="PANTHER" id="PTHR42734">
    <property type="entry name" value="METAL TRANSPORT SYSTEM ATP-BINDING PROTEIN TM_0124-RELATED"/>
    <property type="match status" value="1"/>
</dbReference>
<dbReference type="InterPro" id="IPR003593">
    <property type="entry name" value="AAA+_ATPase"/>
</dbReference>
<dbReference type="EMBL" id="WTVP01000051">
    <property type="protein sequence ID" value="NMG16903.1"/>
    <property type="molecule type" value="Genomic_DNA"/>
</dbReference>
<proteinExistence type="inferred from homology"/>
<keyword evidence="2" id="KW-0813">Transport</keyword>
<evidence type="ECO:0000256" key="1">
    <source>
        <dbReference type="ARBA" id="ARBA00005417"/>
    </source>
</evidence>
<sequence length="254" mass="27095">MVLSVADLVYRRAPSEAPVLDGIDLSLARGEILCLLGPNGTGKTTLLRCLVGALRHERGEVRIDGESGVPPRRLARALAYVPQAAGDSGLTLLDVALMGRTPYLPPLSLPGRHDERVAREALMRVGIAHLAQRPFNRVSGGERQLTLIARALAQQPRLFMMDEPMASLDLGNQARVLRVIRDLAADGMAVLVTTHQPEHAFLLGARVLALAGGRIAAAGAARDVLHAHTLTALYDTPVEVIAHRGAPAACIPRL</sequence>
<dbReference type="InterPro" id="IPR003439">
    <property type="entry name" value="ABC_transporter-like_ATP-bd"/>
</dbReference>
<accession>A0ABX1NXY4</accession>